<comment type="caution">
    <text evidence="6">The sequence shown here is derived from an EMBL/GenBank/DDBJ whole genome shotgun (WGS) entry which is preliminary data.</text>
</comment>
<keyword evidence="4" id="KW-0411">Iron-sulfur</keyword>
<evidence type="ECO:0000256" key="2">
    <source>
        <dbReference type="ARBA" id="ARBA00022723"/>
    </source>
</evidence>
<reference evidence="6" key="1">
    <citation type="journal article" date="2014" name="Front. Microbiol.">
        <title>High frequency of phylogenetically diverse reductive dehalogenase-homologous genes in deep subseafloor sedimentary metagenomes.</title>
        <authorList>
            <person name="Kawai M."/>
            <person name="Futagami T."/>
            <person name="Toyoda A."/>
            <person name="Takaki Y."/>
            <person name="Nishi S."/>
            <person name="Hori S."/>
            <person name="Arai W."/>
            <person name="Tsubouchi T."/>
            <person name="Morono Y."/>
            <person name="Uchiyama I."/>
            <person name="Ito T."/>
            <person name="Fujiyama A."/>
            <person name="Inagaki F."/>
            <person name="Takami H."/>
        </authorList>
    </citation>
    <scope>NUCLEOTIDE SEQUENCE</scope>
    <source>
        <strain evidence="6">Expedition CK06-06</strain>
    </source>
</reference>
<dbReference type="AlphaFoldDB" id="X0SVK8"/>
<proteinExistence type="predicted"/>
<accession>X0SVK8</accession>
<name>X0SVK8_9ZZZZ</name>
<dbReference type="InterPro" id="IPR017896">
    <property type="entry name" value="4Fe4S_Fe-S-bd"/>
</dbReference>
<dbReference type="InterPro" id="IPR017900">
    <property type="entry name" value="4Fe4S_Fe_S_CS"/>
</dbReference>
<dbReference type="PROSITE" id="PS00198">
    <property type="entry name" value="4FE4S_FER_1"/>
    <property type="match status" value="2"/>
</dbReference>
<organism evidence="6">
    <name type="scientific">marine sediment metagenome</name>
    <dbReference type="NCBI Taxonomy" id="412755"/>
    <lineage>
        <taxon>unclassified sequences</taxon>
        <taxon>metagenomes</taxon>
        <taxon>ecological metagenomes</taxon>
    </lineage>
</organism>
<dbReference type="EMBL" id="BARS01001974">
    <property type="protein sequence ID" value="GAF79176.1"/>
    <property type="molecule type" value="Genomic_DNA"/>
</dbReference>
<feature type="non-terminal residue" evidence="6">
    <location>
        <position position="1"/>
    </location>
</feature>
<keyword evidence="1" id="KW-0004">4Fe-4S</keyword>
<feature type="domain" description="4Fe-4S ferredoxin-type" evidence="5">
    <location>
        <begin position="136"/>
        <end position="164"/>
    </location>
</feature>
<dbReference type="PANTHER" id="PTHR43687">
    <property type="entry name" value="ADENYLYLSULFATE REDUCTASE, BETA SUBUNIT"/>
    <property type="match status" value="1"/>
</dbReference>
<keyword evidence="3" id="KW-0408">Iron</keyword>
<dbReference type="PROSITE" id="PS51379">
    <property type="entry name" value="4FE4S_FER_2"/>
    <property type="match status" value="2"/>
</dbReference>
<evidence type="ECO:0000313" key="6">
    <source>
        <dbReference type="EMBL" id="GAF79176.1"/>
    </source>
</evidence>
<evidence type="ECO:0000256" key="4">
    <source>
        <dbReference type="ARBA" id="ARBA00023014"/>
    </source>
</evidence>
<feature type="domain" description="4Fe-4S ferredoxin-type" evidence="5">
    <location>
        <begin position="172"/>
        <end position="201"/>
    </location>
</feature>
<dbReference type="SUPFAM" id="SSF54862">
    <property type="entry name" value="4Fe-4S ferredoxins"/>
    <property type="match status" value="1"/>
</dbReference>
<dbReference type="PANTHER" id="PTHR43687:SF4">
    <property type="entry name" value="BLR5484 PROTEIN"/>
    <property type="match status" value="1"/>
</dbReference>
<gene>
    <name evidence="6" type="ORF">S01H1_03654</name>
</gene>
<protein>
    <recommendedName>
        <fullName evidence="5">4Fe-4S ferredoxin-type domain-containing protein</fullName>
    </recommendedName>
</protein>
<evidence type="ECO:0000256" key="1">
    <source>
        <dbReference type="ARBA" id="ARBA00022485"/>
    </source>
</evidence>
<evidence type="ECO:0000259" key="5">
    <source>
        <dbReference type="PROSITE" id="PS51379"/>
    </source>
</evidence>
<sequence length="217" mass="23354">YTKARQQNVRFLRYPDDQKPEVTQNGEGLQVEVFSPALNAPIEIPADLVVLSAGIVADEGNEEISKFLKVPLNQDKFFLEAHMKLRPVDFATDGVFLCGLAHSPKSVDESIIQAQATASRAATVLAKDSIELEATISHVIDENCDGCAYCVEPCPYQAITLIEYMSKGSIKKTVEVNETACKGCGCCMATCPKKGILVKGFTLEQLGAQVIAALGVG</sequence>
<keyword evidence="2" id="KW-0479">Metal-binding</keyword>
<evidence type="ECO:0000256" key="3">
    <source>
        <dbReference type="ARBA" id="ARBA00023004"/>
    </source>
</evidence>
<dbReference type="Pfam" id="PF12838">
    <property type="entry name" value="Fer4_7"/>
    <property type="match status" value="1"/>
</dbReference>
<dbReference type="InterPro" id="IPR050572">
    <property type="entry name" value="Fe-S_Ferredoxin"/>
</dbReference>
<dbReference type="Gene3D" id="3.30.70.20">
    <property type="match status" value="1"/>
</dbReference>
<dbReference type="GO" id="GO:0051539">
    <property type="term" value="F:4 iron, 4 sulfur cluster binding"/>
    <property type="evidence" value="ECO:0007669"/>
    <property type="project" value="UniProtKB-KW"/>
</dbReference>
<dbReference type="GO" id="GO:0046872">
    <property type="term" value="F:metal ion binding"/>
    <property type="evidence" value="ECO:0007669"/>
    <property type="project" value="UniProtKB-KW"/>
</dbReference>